<evidence type="ECO:0000313" key="4">
    <source>
        <dbReference type="Proteomes" id="UP000009046"/>
    </source>
</evidence>
<reference evidence="2" key="1">
    <citation type="submission" date="2007-04" db="EMBL/GenBank/DDBJ databases">
        <title>Annotation of Pediculus humanus corporis strain USDA.</title>
        <authorList>
            <person name="Kirkness E."/>
            <person name="Hannick L."/>
            <person name="Hass B."/>
            <person name="Bruggner R."/>
            <person name="Lawson D."/>
            <person name="Bidwell S."/>
            <person name="Joardar V."/>
            <person name="Caler E."/>
            <person name="Walenz B."/>
            <person name="Inman J."/>
            <person name="Schobel S."/>
            <person name="Galinsky K."/>
            <person name="Amedeo P."/>
            <person name="Strausberg R."/>
        </authorList>
    </citation>
    <scope>NUCLEOTIDE SEQUENCE</scope>
    <source>
        <strain evidence="2">USDA</strain>
    </source>
</reference>
<evidence type="ECO:0008006" key="5">
    <source>
        <dbReference type="Google" id="ProtNLM"/>
    </source>
</evidence>
<dbReference type="RefSeq" id="XP_002428854.1">
    <property type="nucleotide sequence ID" value="XM_002428809.1"/>
</dbReference>
<dbReference type="STRING" id="121224.E0VRW0"/>
<dbReference type="KEGG" id="phu:Phum_PHUM405190"/>
<dbReference type="EMBL" id="AAZO01004819">
    <property type="status" value="NOT_ANNOTATED_CDS"/>
    <property type="molecule type" value="Genomic_DNA"/>
</dbReference>
<dbReference type="CTD" id="8233999"/>
<dbReference type="InterPro" id="IPR019170">
    <property type="entry name" value="Meckelin"/>
</dbReference>
<dbReference type="PANTHER" id="PTHR21274:SF0">
    <property type="entry name" value="MECKELIN"/>
    <property type="match status" value="1"/>
</dbReference>
<dbReference type="PANTHER" id="PTHR21274">
    <property type="entry name" value="MECKELIN"/>
    <property type="match status" value="1"/>
</dbReference>
<evidence type="ECO:0000313" key="3">
    <source>
        <dbReference type="EnsemblMetazoa" id="PHUM405190-PA"/>
    </source>
</evidence>
<feature type="chain" id="PRO_5014570195" description="Transmembrane protein" evidence="1">
    <location>
        <begin position="23"/>
        <end position="135"/>
    </location>
</feature>
<dbReference type="InParanoid" id="E0VRW0"/>
<reference evidence="3" key="3">
    <citation type="submission" date="2021-02" db="UniProtKB">
        <authorList>
            <consortium name="EnsemblMetazoa"/>
        </authorList>
    </citation>
    <scope>IDENTIFICATION</scope>
    <source>
        <strain evidence="3">USDA</strain>
    </source>
</reference>
<organism>
    <name type="scientific">Pediculus humanus subsp. corporis</name>
    <name type="common">Body louse</name>
    <dbReference type="NCBI Taxonomy" id="121224"/>
    <lineage>
        <taxon>Eukaryota</taxon>
        <taxon>Metazoa</taxon>
        <taxon>Ecdysozoa</taxon>
        <taxon>Arthropoda</taxon>
        <taxon>Hexapoda</taxon>
        <taxon>Insecta</taxon>
        <taxon>Pterygota</taxon>
        <taxon>Neoptera</taxon>
        <taxon>Paraneoptera</taxon>
        <taxon>Psocodea</taxon>
        <taxon>Troctomorpha</taxon>
        <taxon>Phthiraptera</taxon>
        <taxon>Anoplura</taxon>
        <taxon>Pediculidae</taxon>
        <taxon>Pediculus</taxon>
    </lineage>
</organism>
<protein>
    <recommendedName>
        <fullName evidence="5">Transmembrane protein</fullName>
    </recommendedName>
</protein>
<reference evidence="2" key="2">
    <citation type="submission" date="2007-04" db="EMBL/GenBank/DDBJ databases">
        <title>The genome of the human body louse.</title>
        <authorList>
            <consortium name="The Human Body Louse Genome Consortium"/>
            <person name="Kirkness E."/>
            <person name="Walenz B."/>
            <person name="Hass B."/>
            <person name="Bruggner R."/>
            <person name="Strausberg R."/>
        </authorList>
    </citation>
    <scope>NUCLEOTIDE SEQUENCE</scope>
    <source>
        <strain evidence="2">USDA</strain>
    </source>
</reference>
<proteinExistence type="predicted"/>
<dbReference type="AlphaFoldDB" id="E0VRW0"/>
<dbReference type="HOGENOM" id="CLU_1888264_0_0_1"/>
<keyword evidence="4" id="KW-1185">Reference proteome</keyword>
<dbReference type="EMBL" id="DS235562">
    <property type="protein sequence ID" value="EEB16116.1"/>
    <property type="molecule type" value="Genomic_DNA"/>
</dbReference>
<accession>E0VRW0</accession>
<dbReference type="Proteomes" id="UP000009046">
    <property type="component" value="Unassembled WGS sequence"/>
</dbReference>
<sequence>MLLNFFVFYFILIRVLFQTVTSVTLNSEEILKYYSTNDCSSDEYFNSNQLKCLTCDAKKNLIPSHDGLSCVCNNRSIIKKSGLGFIPVCQLCKQNEIPTQDQTNCIFCPKSSTNSSINCTNFQCSSDSILGLYSM</sequence>
<name>E0VRW0_PEDHC</name>
<gene>
    <name evidence="3" type="primary">8233999</name>
    <name evidence="2" type="ORF">Phum_PHUM405190</name>
</gene>
<dbReference type="OMA" id="NTCKYDE"/>
<dbReference type="GeneID" id="8233999"/>
<dbReference type="VEuPathDB" id="VectorBase:PHUM405190"/>
<evidence type="ECO:0000256" key="1">
    <source>
        <dbReference type="SAM" id="SignalP"/>
    </source>
</evidence>
<dbReference type="EnsemblMetazoa" id="PHUM405190-RA">
    <property type="protein sequence ID" value="PHUM405190-PA"/>
    <property type="gene ID" value="PHUM405190"/>
</dbReference>
<dbReference type="GO" id="GO:0060271">
    <property type="term" value="P:cilium assembly"/>
    <property type="evidence" value="ECO:0007669"/>
    <property type="project" value="InterPro"/>
</dbReference>
<evidence type="ECO:0000313" key="2">
    <source>
        <dbReference type="EMBL" id="EEB16116.1"/>
    </source>
</evidence>
<keyword evidence="1" id="KW-0732">Signal</keyword>
<dbReference type="GO" id="GO:0036038">
    <property type="term" value="C:MKS complex"/>
    <property type="evidence" value="ECO:0007669"/>
    <property type="project" value="InterPro"/>
</dbReference>
<feature type="signal peptide" evidence="1">
    <location>
        <begin position="1"/>
        <end position="22"/>
    </location>
</feature>